<dbReference type="OrthoDB" id="9805019at2"/>
<accession>A0A0B5QBM9</accession>
<keyword evidence="8 9" id="KW-0472">Membrane</keyword>
<evidence type="ECO:0000256" key="5">
    <source>
        <dbReference type="ARBA" id="ARBA00022927"/>
    </source>
</evidence>
<dbReference type="HAMAP" id="MF_01464_B">
    <property type="entry name" value="SecF_B"/>
    <property type="match status" value="1"/>
</dbReference>
<reference evidence="11" key="2">
    <citation type="submission" date="2016-02" db="EMBL/GenBank/DDBJ databases">
        <title>Genome sequence of Clostridium beijerinckii strain 59B.</title>
        <authorList>
            <person name="Little G.T."/>
            <person name="Minton N.P."/>
        </authorList>
    </citation>
    <scope>NUCLEOTIDE SEQUENCE</scope>
    <source>
        <strain evidence="11">NCIMB 14988</strain>
    </source>
</reference>
<evidence type="ECO:0000313" key="11">
    <source>
        <dbReference type="EMBL" id="AJG98355.1"/>
    </source>
</evidence>
<feature type="transmembrane region" description="Helical" evidence="9">
    <location>
        <begin position="149"/>
        <end position="172"/>
    </location>
</feature>
<keyword evidence="2 9" id="KW-0813">Transport</keyword>
<comment type="subunit">
    <text evidence="9">Forms a complex with SecD. Part of the essential Sec protein translocation apparatus which comprises SecA, SecYEG and auxiliary proteins SecDF. Other proteins may also be involved.</text>
</comment>
<reference evidence="12" key="3">
    <citation type="submission" date="2020-11" db="EMBL/GenBank/DDBJ databases">
        <authorList>
            <person name="Thieme N."/>
            <person name="Liebl W."/>
            <person name="Zverlov V."/>
        </authorList>
    </citation>
    <scope>NUCLEOTIDE SEQUENCE</scope>
    <source>
        <strain evidence="12">NT08</strain>
    </source>
</reference>
<keyword evidence="6 9" id="KW-1133">Transmembrane helix</keyword>
<dbReference type="InterPro" id="IPR022645">
    <property type="entry name" value="SecD/SecF_bac"/>
</dbReference>
<keyword evidence="7 9" id="KW-0811">Translocation</keyword>
<sequence>MLKIMEKTKLWFSISLIIIVIGMGFLCVRGLNFGIDFKGGSEIVLQLDESINKDDVDTIIRSYAPDASTNTINNNQYEIKSADLDSDKLGLIVSDLESKYKLDDKVLVSQNEIGSSVGRELTQNSIYALLAAFAVMLVYIAIRFEFKFGVAAIAATIHDILVTISVYSIFYIPVNTPFIAAILTIVGYSMCDTIVIFDRIRENTKIMRRAKSIEVADVSLTETIARSLYTSSATVVTIIAMNFLVPSVQAFTIPLIVGIISGAYSSICIASPIWVYLKDRVRSQKKKLQKA</sequence>
<dbReference type="InterPro" id="IPR005665">
    <property type="entry name" value="SecF_bac"/>
</dbReference>
<dbReference type="Gene3D" id="1.20.1640.10">
    <property type="entry name" value="Multidrug efflux transporter AcrB transmembrane domain"/>
    <property type="match status" value="1"/>
</dbReference>
<dbReference type="InterPro" id="IPR048634">
    <property type="entry name" value="SecD_SecF_C"/>
</dbReference>
<keyword evidence="4 9" id="KW-0812">Transmembrane</keyword>
<evidence type="ECO:0000256" key="7">
    <source>
        <dbReference type="ARBA" id="ARBA00023010"/>
    </source>
</evidence>
<protein>
    <recommendedName>
        <fullName evidence="9">Protein-export membrane protein SecF</fullName>
    </recommendedName>
</protein>
<dbReference type="Proteomes" id="UP000031866">
    <property type="component" value="Chromosome"/>
</dbReference>
<dbReference type="Proteomes" id="UP000631418">
    <property type="component" value="Unassembled WGS sequence"/>
</dbReference>
<evidence type="ECO:0000256" key="1">
    <source>
        <dbReference type="ARBA" id="ARBA00004651"/>
    </source>
</evidence>
<dbReference type="GO" id="GO:0006605">
    <property type="term" value="P:protein targeting"/>
    <property type="evidence" value="ECO:0007669"/>
    <property type="project" value="UniProtKB-UniRule"/>
</dbReference>
<evidence type="ECO:0000256" key="9">
    <source>
        <dbReference type="HAMAP-Rule" id="MF_01464"/>
    </source>
</evidence>
<proteinExistence type="inferred from homology"/>
<evidence type="ECO:0000256" key="3">
    <source>
        <dbReference type="ARBA" id="ARBA00022475"/>
    </source>
</evidence>
<keyword evidence="3 9" id="KW-1003">Cell membrane</keyword>
<dbReference type="PRINTS" id="PR01755">
    <property type="entry name" value="SECFTRNLCASE"/>
</dbReference>
<dbReference type="EMBL" id="CP010086">
    <property type="protein sequence ID" value="AJG98355.1"/>
    <property type="molecule type" value="Genomic_DNA"/>
</dbReference>
<dbReference type="AlphaFoldDB" id="A0A0B5QBM9"/>
<keyword evidence="5 9" id="KW-0653">Protein transport</keyword>
<dbReference type="SUPFAM" id="SSF82866">
    <property type="entry name" value="Multidrug efflux transporter AcrB transmembrane domain"/>
    <property type="match status" value="1"/>
</dbReference>
<dbReference type="OMA" id="AFEWRMA"/>
<dbReference type="GO" id="GO:0065002">
    <property type="term" value="P:intracellular protein transmembrane transport"/>
    <property type="evidence" value="ECO:0007669"/>
    <property type="project" value="UniProtKB-UniRule"/>
</dbReference>
<feature type="domain" description="Protein export membrane protein SecD/SecF C-terminal" evidence="10">
    <location>
        <begin position="104"/>
        <end position="279"/>
    </location>
</feature>
<feature type="transmembrane region" description="Helical" evidence="9">
    <location>
        <begin position="178"/>
        <end position="197"/>
    </location>
</feature>
<dbReference type="RefSeq" id="WP_011968865.1">
    <property type="nucleotide sequence ID" value="NZ_CP010086.2"/>
</dbReference>
<evidence type="ECO:0000256" key="4">
    <source>
        <dbReference type="ARBA" id="ARBA00022692"/>
    </source>
</evidence>
<dbReference type="InterPro" id="IPR022646">
    <property type="entry name" value="SecD/SecF_CS"/>
</dbReference>
<evidence type="ECO:0000313" key="12">
    <source>
        <dbReference type="EMBL" id="MBF7812135.1"/>
    </source>
</evidence>
<evidence type="ECO:0000256" key="8">
    <source>
        <dbReference type="ARBA" id="ARBA00023136"/>
    </source>
</evidence>
<evidence type="ECO:0000256" key="6">
    <source>
        <dbReference type="ARBA" id="ARBA00022989"/>
    </source>
</evidence>
<dbReference type="Pfam" id="PF02355">
    <property type="entry name" value="SecD_SecF_C"/>
    <property type="match status" value="1"/>
</dbReference>
<dbReference type="KEGG" id="cbei:LF65_01752"/>
<dbReference type="GO" id="GO:0043952">
    <property type="term" value="P:protein transport by the Sec complex"/>
    <property type="evidence" value="ECO:0007669"/>
    <property type="project" value="UniProtKB-UniRule"/>
</dbReference>
<comment type="function">
    <text evidence="9">Part of the Sec protein translocase complex. Interacts with the SecYEG preprotein conducting channel. SecDF uses the proton motive force (PMF) to complete protein translocation after the ATP-dependent function of SecA.</text>
</comment>
<dbReference type="InterPro" id="IPR022813">
    <property type="entry name" value="SecD/SecF_arch_bac"/>
</dbReference>
<evidence type="ECO:0000313" key="13">
    <source>
        <dbReference type="Proteomes" id="UP000031866"/>
    </source>
</evidence>
<dbReference type="GO" id="GO:0015450">
    <property type="term" value="F:protein-transporting ATPase activity"/>
    <property type="evidence" value="ECO:0007669"/>
    <property type="project" value="InterPro"/>
</dbReference>
<dbReference type="PANTHER" id="PTHR30081:SF8">
    <property type="entry name" value="PROTEIN TRANSLOCASE SUBUNIT SECF"/>
    <property type="match status" value="1"/>
</dbReference>
<evidence type="ECO:0000256" key="2">
    <source>
        <dbReference type="ARBA" id="ARBA00022448"/>
    </source>
</evidence>
<comment type="similarity">
    <text evidence="9">Belongs to the SecD/SecF family. SecF subfamily.</text>
</comment>
<dbReference type="NCBIfam" id="TIGR00966">
    <property type="entry name" value="transloc_SecF"/>
    <property type="match status" value="1"/>
</dbReference>
<reference evidence="13" key="1">
    <citation type="submission" date="2014-12" db="EMBL/GenBank/DDBJ databases">
        <title>Genome sequence of Clostridium beijerinckii strain 59B.</title>
        <authorList>
            <person name="Little G.T."/>
            <person name="Minton N.P."/>
        </authorList>
    </citation>
    <scope>NUCLEOTIDE SEQUENCE [LARGE SCALE GENOMIC DNA]</scope>
    <source>
        <strain evidence="13">59B</strain>
    </source>
</reference>
<evidence type="ECO:0000259" key="10">
    <source>
        <dbReference type="Pfam" id="PF02355"/>
    </source>
</evidence>
<dbReference type="PANTHER" id="PTHR30081">
    <property type="entry name" value="PROTEIN-EXPORT MEMBRANE PROTEIN SEC"/>
    <property type="match status" value="1"/>
</dbReference>
<dbReference type="STRING" id="1520.LF65_01752"/>
<dbReference type="EMBL" id="JADOEF010000004">
    <property type="protein sequence ID" value="MBF7812135.1"/>
    <property type="molecule type" value="Genomic_DNA"/>
</dbReference>
<comment type="subcellular location">
    <subcellularLocation>
        <location evidence="1 9">Cell membrane</location>
        <topology evidence="1 9">Multi-pass membrane protein</topology>
    </subcellularLocation>
</comment>
<organism evidence="11 13">
    <name type="scientific">Clostridium beijerinckii</name>
    <name type="common">Clostridium MP</name>
    <dbReference type="NCBI Taxonomy" id="1520"/>
    <lineage>
        <taxon>Bacteria</taxon>
        <taxon>Bacillati</taxon>
        <taxon>Bacillota</taxon>
        <taxon>Clostridia</taxon>
        <taxon>Eubacteriales</taxon>
        <taxon>Clostridiaceae</taxon>
        <taxon>Clostridium</taxon>
    </lineage>
</organism>
<feature type="transmembrane region" description="Helical" evidence="9">
    <location>
        <begin position="125"/>
        <end position="142"/>
    </location>
</feature>
<feature type="transmembrane region" description="Helical" evidence="9">
    <location>
        <begin position="251"/>
        <end position="277"/>
    </location>
</feature>
<name>A0A0B5QBM9_CLOBE</name>
<feature type="transmembrane region" description="Helical" evidence="9">
    <location>
        <begin position="12"/>
        <end position="31"/>
    </location>
</feature>
<feature type="transmembrane region" description="Helical" evidence="9">
    <location>
        <begin position="228"/>
        <end position="245"/>
    </location>
</feature>
<dbReference type="GO" id="GO:0005886">
    <property type="term" value="C:plasma membrane"/>
    <property type="evidence" value="ECO:0007669"/>
    <property type="project" value="UniProtKB-SubCell"/>
</dbReference>
<dbReference type="Pfam" id="PF07549">
    <property type="entry name" value="Sec_GG"/>
    <property type="match status" value="1"/>
</dbReference>
<gene>
    <name evidence="9 12" type="primary">secF</name>
    <name evidence="12" type="ORF">IS491_26460</name>
    <name evidence="11" type="ORF">LF65_01752</name>
</gene>